<sequence length="272" mass="30227">MGQQAPCCANKVVQVCCNEKRRNSVHLAFEPRREVMGHWTAVHEAMADDTLTVPVPRHVFVQYCKSCVYPELVRSPSCAPVPETVGAFEVYVDSLVDAVLGLTLPSARVELGKHAFSYAVLLAGEFYGSAQHKGEDRLSLAALRRPTDEFGRLRDTFDADWSMVQKDPSGRADLVSFVSHFTWKHSSLLNATSQSYEEFLERTFKACLAMMLPVRRQTLGGHPFRYGALLAGEFHFPSLEDKSVAAADVLELGVLEVPGVCTSRVDSLREKY</sequence>
<evidence type="ECO:0000313" key="1">
    <source>
        <dbReference type="EMBL" id="CAD8846497.1"/>
    </source>
</evidence>
<gene>
    <name evidence="1" type="ORF">NSCI0253_LOCUS20847</name>
</gene>
<reference evidence="1" key="1">
    <citation type="submission" date="2021-01" db="EMBL/GenBank/DDBJ databases">
        <authorList>
            <person name="Corre E."/>
            <person name="Pelletier E."/>
            <person name="Niang G."/>
            <person name="Scheremetjew M."/>
            <person name="Finn R."/>
            <person name="Kale V."/>
            <person name="Holt S."/>
            <person name="Cochrane G."/>
            <person name="Meng A."/>
            <person name="Brown T."/>
            <person name="Cohen L."/>
        </authorList>
    </citation>
    <scope>NUCLEOTIDE SEQUENCE</scope>
</reference>
<proteinExistence type="predicted"/>
<name>A0A7S1A949_NOCSC</name>
<dbReference type="AlphaFoldDB" id="A0A7S1A949"/>
<protein>
    <submittedName>
        <fullName evidence="1">Uncharacterized protein</fullName>
    </submittedName>
</protein>
<dbReference type="EMBL" id="HBFQ01029551">
    <property type="protein sequence ID" value="CAD8846497.1"/>
    <property type="molecule type" value="Transcribed_RNA"/>
</dbReference>
<organism evidence="1">
    <name type="scientific">Noctiluca scintillans</name>
    <name type="common">Sea sparkle</name>
    <name type="synonym">Red tide dinoflagellate</name>
    <dbReference type="NCBI Taxonomy" id="2966"/>
    <lineage>
        <taxon>Eukaryota</taxon>
        <taxon>Sar</taxon>
        <taxon>Alveolata</taxon>
        <taxon>Dinophyceae</taxon>
        <taxon>Noctilucales</taxon>
        <taxon>Noctilucaceae</taxon>
        <taxon>Noctiluca</taxon>
    </lineage>
</organism>
<accession>A0A7S1A949</accession>